<evidence type="ECO:0000313" key="2">
    <source>
        <dbReference type="EMBL" id="CQR59333.1"/>
    </source>
</evidence>
<proteinExistence type="predicted"/>
<protein>
    <submittedName>
        <fullName evidence="2">Uncharacterized protein</fullName>
    </submittedName>
</protein>
<reference evidence="3" key="1">
    <citation type="submission" date="2015-02" db="EMBL/GenBank/DDBJ databases">
        <authorList>
            <person name="Gomez-Escribano P.J."/>
        </authorList>
    </citation>
    <scope>NUCLEOTIDE SEQUENCE [LARGE SCALE GENOMIC DNA]</scope>
    <source>
        <strain evidence="3">C34 (DSM 42122 / NRRL B-24963)</strain>
        <plasmid evidence="3">pSLE2</plasmid>
    </source>
</reference>
<dbReference type="AlphaFoldDB" id="A0A0F7VMN4"/>
<gene>
    <name evidence="2" type="primary">sle2_032</name>
</gene>
<feature type="region of interest" description="Disordered" evidence="1">
    <location>
        <begin position="1"/>
        <end position="40"/>
    </location>
</feature>
<accession>A0A0F7VMN4</accession>
<evidence type="ECO:0000256" key="1">
    <source>
        <dbReference type="SAM" id="MobiDB-lite"/>
    </source>
</evidence>
<dbReference type="KEGG" id="sle:sle2_032"/>
<keyword evidence="2" id="KW-0614">Plasmid</keyword>
<organism evidence="2 3">
    <name type="scientific">Streptomyces leeuwenhoekii</name>
    <dbReference type="NCBI Taxonomy" id="1437453"/>
    <lineage>
        <taxon>Bacteria</taxon>
        <taxon>Bacillati</taxon>
        <taxon>Actinomycetota</taxon>
        <taxon>Actinomycetes</taxon>
        <taxon>Kitasatosporales</taxon>
        <taxon>Streptomycetaceae</taxon>
        <taxon>Streptomyces</taxon>
    </lineage>
</organism>
<dbReference type="RefSeq" id="WP_306434307.1">
    <property type="nucleotide sequence ID" value="NZ_AZSD01000133.1"/>
</dbReference>
<dbReference type="Proteomes" id="UP000035016">
    <property type="component" value="Plasmid pSLE2"/>
</dbReference>
<name>A0A0F7VMN4_STRLW</name>
<evidence type="ECO:0000313" key="3">
    <source>
        <dbReference type="Proteomes" id="UP000035016"/>
    </source>
</evidence>
<geneLocation type="plasmid" evidence="2 3">
    <name>pSLE2</name>
</geneLocation>
<dbReference type="EMBL" id="LN831789">
    <property type="protein sequence ID" value="CQR59333.1"/>
    <property type="molecule type" value="Genomic_DNA"/>
</dbReference>
<sequence>MRAREHARPVDGVSYDAVPAERLPPPSAVREALGPRRPSE</sequence>